<protein>
    <recommendedName>
        <fullName evidence="1">Amidohydrolase-related domain-containing protein</fullName>
    </recommendedName>
</protein>
<dbReference type="PANTHER" id="PTHR43135">
    <property type="entry name" value="ALPHA-D-RIBOSE 1-METHYLPHOSPHONATE 5-TRIPHOSPHATE DIPHOSPHATASE"/>
    <property type="match status" value="1"/>
</dbReference>
<organism evidence="2 3">
    <name type="scientific">Curvularia kusanoi</name>
    <name type="common">Cochliobolus kusanoi</name>
    <dbReference type="NCBI Taxonomy" id="90978"/>
    <lineage>
        <taxon>Eukaryota</taxon>
        <taxon>Fungi</taxon>
        <taxon>Dikarya</taxon>
        <taxon>Ascomycota</taxon>
        <taxon>Pezizomycotina</taxon>
        <taxon>Dothideomycetes</taxon>
        <taxon>Pleosporomycetidae</taxon>
        <taxon>Pleosporales</taxon>
        <taxon>Pleosporineae</taxon>
        <taxon>Pleosporaceae</taxon>
        <taxon>Curvularia</taxon>
    </lineage>
</organism>
<name>A0A9P4TKE1_CURKU</name>
<reference evidence="2" key="1">
    <citation type="submission" date="2019-04" db="EMBL/GenBank/DDBJ databases">
        <title>Sequencing of skin fungus with MAO and IRED activity.</title>
        <authorList>
            <person name="Marsaioli A.J."/>
            <person name="Bonatto J.M.C."/>
            <person name="Reis Junior O."/>
        </authorList>
    </citation>
    <scope>NUCLEOTIDE SEQUENCE</scope>
    <source>
        <strain evidence="2">30M1</strain>
    </source>
</reference>
<dbReference type="Pfam" id="PF01979">
    <property type="entry name" value="Amidohydro_1"/>
    <property type="match status" value="1"/>
</dbReference>
<gene>
    <name evidence="2" type="ORF">E8E13_009005</name>
</gene>
<evidence type="ECO:0000259" key="1">
    <source>
        <dbReference type="Pfam" id="PF01979"/>
    </source>
</evidence>
<accession>A0A9P4TKE1</accession>
<keyword evidence="3" id="KW-1185">Reference proteome</keyword>
<dbReference type="InterPro" id="IPR006680">
    <property type="entry name" value="Amidohydro-rel"/>
</dbReference>
<evidence type="ECO:0000313" key="3">
    <source>
        <dbReference type="Proteomes" id="UP000801428"/>
    </source>
</evidence>
<dbReference type="Proteomes" id="UP000801428">
    <property type="component" value="Unassembled WGS sequence"/>
</dbReference>
<comment type="caution">
    <text evidence="2">The sequence shown here is derived from an EMBL/GenBank/DDBJ whole genome shotgun (WGS) entry which is preliminary data.</text>
</comment>
<dbReference type="Gene3D" id="1.20.58.520">
    <property type="entry name" value="Amidohydrolase"/>
    <property type="match status" value="1"/>
</dbReference>
<feature type="domain" description="Amidohydrolase-related" evidence="1">
    <location>
        <begin position="55"/>
        <end position="411"/>
    </location>
</feature>
<dbReference type="Gene3D" id="3.30.110.90">
    <property type="entry name" value="Amidohydrolase"/>
    <property type="match status" value="1"/>
</dbReference>
<dbReference type="Gene3D" id="3.40.50.10910">
    <property type="entry name" value="Amidohydrolase"/>
    <property type="match status" value="1"/>
</dbReference>
<dbReference type="InterPro" id="IPR051781">
    <property type="entry name" value="Metallo-dep_Hydrolase"/>
</dbReference>
<dbReference type="InterPro" id="IPR011059">
    <property type="entry name" value="Metal-dep_hydrolase_composite"/>
</dbReference>
<dbReference type="SUPFAM" id="SSF51338">
    <property type="entry name" value="Composite domain of metallo-dependent hydrolases"/>
    <property type="match status" value="1"/>
</dbReference>
<evidence type="ECO:0000313" key="2">
    <source>
        <dbReference type="EMBL" id="KAF3007665.1"/>
    </source>
</evidence>
<dbReference type="AlphaFoldDB" id="A0A9P4TKE1"/>
<dbReference type="InterPro" id="IPR032466">
    <property type="entry name" value="Metal_Hydrolase"/>
</dbReference>
<dbReference type="EMBL" id="SWKU01000004">
    <property type="protein sequence ID" value="KAF3007665.1"/>
    <property type="molecule type" value="Genomic_DNA"/>
</dbReference>
<dbReference type="Gene3D" id="2.30.40.10">
    <property type="entry name" value="Urease, subunit C, domain 1"/>
    <property type="match status" value="1"/>
</dbReference>
<dbReference type="GO" id="GO:0016810">
    <property type="term" value="F:hydrolase activity, acting on carbon-nitrogen (but not peptide) bonds"/>
    <property type="evidence" value="ECO:0007669"/>
    <property type="project" value="InterPro"/>
</dbReference>
<dbReference type="OrthoDB" id="5595695at2759"/>
<dbReference type="SUPFAM" id="SSF51556">
    <property type="entry name" value="Metallo-dependent hydrolases"/>
    <property type="match status" value="1"/>
</dbReference>
<proteinExistence type="predicted"/>
<sequence>MSSFMLRDVRVFTGEFVIDQGFVLVEDGKIKSVGLSSSIPQLESSVKVYSRSGHTLLPGLIDCHIHADRADPEALPQALRFGVTTVCEMQNELPNVLKLKKQTQEPDTASYKTAGQAATIENGWPIPVITAHDKSPETLAEIAKWPKLTDRKSVEEYLEWTTREMKPDYIKLMHESGTMMGAKLAQPTVELQQIIIEEARKRGYLTVAHATSLQDTLDVLHAGVNGLTHTFCDQPPTQELIDAYKANNAWCNPTLAAMGSLTTEGAATQHKFAHDPRVQHLINEDKRGNMCACMSFAAQHGKVAHAYASVRALRNAGIDILCGSDAAGPAKGTAFGLSMHHELSLFVHEIGMSPEEALRSATSLTAKRFGFADRGVLREGLNADMLLVEGNPLVDIDDTLNIRAVWREGRLCSVYDGVFAG</sequence>
<dbReference type="PANTHER" id="PTHR43135:SF3">
    <property type="entry name" value="ALPHA-D-RIBOSE 1-METHYLPHOSPHONATE 5-TRIPHOSPHATE DIPHOSPHATASE"/>
    <property type="match status" value="1"/>
</dbReference>